<proteinExistence type="predicted"/>
<dbReference type="EMBL" id="BMKF01000002">
    <property type="protein sequence ID" value="GGB78534.1"/>
    <property type="molecule type" value="Genomic_DNA"/>
</dbReference>
<dbReference type="InterPro" id="IPR029069">
    <property type="entry name" value="HotDog_dom_sf"/>
</dbReference>
<accession>A0ABQ1JUX7</accession>
<gene>
    <name evidence="1" type="ORF">GCM10011503_29200</name>
</gene>
<comment type="caution">
    <text evidence="1">The sequence shown here is derived from an EMBL/GenBank/DDBJ whole genome shotgun (WGS) entry which is preliminary data.</text>
</comment>
<keyword evidence="2" id="KW-1185">Reference proteome</keyword>
<dbReference type="Proteomes" id="UP000628854">
    <property type="component" value="Unassembled WGS sequence"/>
</dbReference>
<evidence type="ECO:0000313" key="2">
    <source>
        <dbReference type="Proteomes" id="UP000628854"/>
    </source>
</evidence>
<evidence type="ECO:0008006" key="3">
    <source>
        <dbReference type="Google" id="ProtNLM"/>
    </source>
</evidence>
<sequence>MSTPADIKLHSSLQVSQEGKASAELSSGAETALSGLILTAMKQVASDVAGQMSASTVSVSLDFTGEDFRGGAVDVECTVDRQTRTLIFMHAYVSTAGRHLLKATAIFRLS</sequence>
<protein>
    <recommendedName>
        <fullName evidence="3">Thioesterase domain-containing protein</fullName>
    </recommendedName>
</protein>
<dbReference type="SUPFAM" id="SSF54637">
    <property type="entry name" value="Thioesterase/thiol ester dehydrase-isomerase"/>
    <property type="match status" value="1"/>
</dbReference>
<dbReference type="RefSeq" id="WP_084393268.1">
    <property type="nucleotide sequence ID" value="NZ_BMKF01000002.1"/>
</dbReference>
<reference evidence="2" key="1">
    <citation type="journal article" date="2019" name="Int. J. Syst. Evol. Microbiol.">
        <title>The Global Catalogue of Microorganisms (GCM) 10K type strain sequencing project: providing services to taxonomists for standard genome sequencing and annotation.</title>
        <authorList>
            <consortium name="The Broad Institute Genomics Platform"/>
            <consortium name="The Broad Institute Genome Sequencing Center for Infectious Disease"/>
            <person name="Wu L."/>
            <person name="Ma J."/>
        </authorList>
    </citation>
    <scope>NUCLEOTIDE SEQUENCE [LARGE SCALE GENOMIC DNA]</scope>
    <source>
        <strain evidence="2">CGMCC 1.15928</strain>
    </source>
</reference>
<evidence type="ECO:0000313" key="1">
    <source>
        <dbReference type="EMBL" id="GGB78534.1"/>
    </source>
</evidence>
<dbReference type="Gene3D" id="3.10.129.10">
    <property type="entry name" value="Hotdog Thioesterase"/>
    <property type="match status" value="1"/>
</dbReference>
<name>A0ABQ1JUX7_9PROT</name>
<organism evidence="1 2">
    <name type="scientific">Henriciella pelagia</name>
    <dbReference type="NCBI Taxonomy" id="1977912"/>
    <lineage>
        <taxon>Bacteria</taxon>
        <taxon>Pseudomonadati</taxon>
        <taxon>Pseudomonadota</taxon>
        <taxon>Alphaproteobacteria</taxon>
        <taxon>Hyphomonadales</taxon>
        <taxon>Hyphomonadaceae</taxon>
        <taxon>Henriciella</taxon>
    </lineage>
</organism>